<proteinExistence type="predicted"/>
<evidence type="ECO:0000313" key="4">
    <source>
        <dbReference type="Proteomes" id="UP000054911"/>
    </source>
</evidence>
<dbReference type="InterPro" id="IPR012495">
    <property type="entry name" value="TadE-like_dom"/>
</dbReference>
<keyword evidence="1" id="KW-0812">Transmembrane</keyword>
<dbReference type="EMBL" id="FCOE02000008">
    <property type="protein sequence ID" value="SAK63814.1"/>
    <property type="molecule type" value="Genomic_DNA"/>
</dbReference>
<evidence type="ECO:0000313" key="3">
    <source>
        <dbReference type="EMBL" id="SAK63814.1"/>
    </source>
</evidence>
<organism evidence="3 4">
    <name type="scientific">Caballeronia pedi</name>
    <dbReference type="NCBI Taxonomy" id="1777141"/>
    <lineage>
        <taxon>Bacteria</taxon>
        <taxon>Pseudomonadati</taxon>
        <taxon>Pseudomonadota</taxon>
        <taxon>Betaproteobacteria</taxon>
        <taxon>Burkholderiales</taxon>
        <taxon>Burkholderiaceae</taxon>
        <taxon>Caballeronia</taxon>
    </lineage>
</organism>
<accession>A0A158B177</accession>
<sequence length="230" mass="24935">MKPANGTMRSAFKAAVARRARRVSTRLMRSERGSVTIEFVIVVPLMLLVLLGFTELYLYMRAVSLTEHTAFTLADSIGQMSNVINDSTGTGSANSLGSIYAAAIQLSSPNQLAANGGVIITSICDKTVNCSGQSVLNPSQDAGTAAVLWTASPKWQPQDMPSTITTTKVVPSNWPFRYGDSAIAVEVFYRYTPFSLTAPFWRNAPVATIIYERVYVRPRNGQALTLTKAS</sequence>
<keyword evidence="1" id="KW-0472">Membrane</keyword>
<keyword evidence="1" id="KW-1133">Transmembrane helix</keyword>
<reference evidence="3" key="1">
    <citation type="submission" date="2016-01" db="EMBL/GenBank/DDBJ databases">
        <authorList>
            <person name="Peeters C."/>
        </authorList>
    </citation>
    <scope>NUCLEOTIDE SEQUENCE [LARGE SCALE GENOMIC DNA]</scope>
    <source>
        <strain evidence="3">LMG 29323</strain>
    </source>
</reference>
<feature type="transmembrane region" description="Helical" evidence="1">
    <location>
        <begin position="35"/>
        <end position="60"/>
    </location>
</feature>
<evidence type="ECO:0000256" key="1">
    <source>
        <dbReference type="SAM" id="Phobius"/>
    </source>
</evidence>
<gene>
    <name evidence="3" type="ORF">AWB80_02926</name>
</gene>
<keyword evidence="4" id="KW-1185">Reference proteome</keyword>
<name>A0A158B177_9BURK</name>
<protein>
    <submittedName>
        <fullName evidence="3">TadE-like protein</fullName>
    </submittedName>
</protein>
<evidence type="ECO:0000259" key="2">
    <source>
        <dbReference type="Pfam" id="PF07811"/>
    </source>
</evidence>
<dbReference type="Pfam" id="PF07811">
    <property type="entry name" value="TadE"/>
    <property type="match status" value="1"/>
</dbReference>
<dbReference type="RefSeq" id="WP_061175393.1">
    <property type="nucleotide sequence ID" value="NZ_FCOE02000008.1"/>
</dbReference>
<dbReference type="STRING" id="1777141.AWB80_02926"/>
<comment type="caution">
    <text evidence="3">The sequence shown here is derived from an EMBL/GenBank/DDBJ whole genome shotgun (WGS) entry which is preliminary data.</text>
</comment>
<dbReference type="AlphaFoldDB" id="A0A158B177"/>
<dbReference type="Proteomes" id="UP000054911">
    <property type="component" value="Unassembled WGS sequence"/>
</dbReference>
<feature type="domain" description="TadE-like" evidence="2">
    <location>
        <begin position="33"/>
        <end position="70"/>
    </location>
</feature>